<dbReference type="AlphaFoldDB" id="A0AAU7Y0R6"/>
<protein>
    <submittedName>
        <fullName evidence="1">Phage tail protein</fullName>
    </submittedName>
</protein>
<proteinExistence type="predicted"/>
<reference evidence="1" key="1">
    <citation type="submission" date="2023-08" db="EMBL/GenBank/DDBJ databases">
        <title>Increased levels of nutrients transform a symbiont into a lethal pathobiont.</title>
        <authorList>
            <person name="Lachnit T."/>
            <person name="Ulrich L."/>
            <person name="Willmer F.M."/>
            <person name="Hasenbein T."/>
            <person name="Steiner L.X."/>
            <person name="Wolters M."/>
            <person name="Herbst E.M."/>
            <person name="Deines P."/>
        </authorList>
    </citation>
    <scope>NUCLEOTIDE SEQUENCE</scope>
    <source>
        <strain evidence="1">T3</strain>
    </source>
</reference>
<name>A0AAU7Y0R6_9PSED</name>
<evidence type="ECO:0000313" key="1">
    <source>
        <dbReference type="EMBL" id="XBY62585.1"/>
    </source>
</evidence>
<dbReference type="EMBL" id="CP158373">
    <property type="protein sequence ID" value="XBY62585.1"/>
    <property type="molecule type" value="Genomic_DNA"/>
</dbReference>
<organism evidence="1">
    <name type="scientific">Pseudomonas solani</name>
    <dbReference type="NCBI Taxonomy" id="2731552"/>
    <lineage>
        <taxon>Bacteria</taxon>
        <taxon>Pseudomonadati</taxon>
        <taxon>Pseudomonadota</taxon>
        <taxon>Gammaproteobacteria</taxon>
        <taxon>Pseudomonadales</taxon>
        <taxon>Pseudomonadaceae</taxon>
        <taxon>Pseudomonas</taxon>
    </lineage>
</organism>
<dbReference type="RefSeq" id="WP_350446718.1">
    <property type="nucleotide sequence ID" value="NZ_CP158373.1"/>
</dbReference>
<gene>
    <name evidence="1" type="ORF">ABS648_21900</name>
</gene>
<accession>A0AAU7Y0R6</accession>
<sequence>MKVIEGLHVYGDELRVPNPSECHRWQDGEWVLDDALVVAARERCLSKLCEAIDRAGNSVLESVVGSPLRLAEYEVAATEARAFKSAGYPTDSVPRSVSAWSIEGRNPEQAANEIIEKAQRGEMTIHALREIRLVSKSKVRQAMADGREDEAKLHVKQAIEDMSRV</sequence>